<evidence type="ECO:0000313" key="4">
    <source>
        <dbReference type="EMBL" id="MRG95349.1"/>
    </source>
</evidence>
<feature type="chain" id="PRO_5026748731" description="Rhodanese domain-containing protein" evidence="2">
    <location>
        <begin position="31"/>
        <end position="1148"/>
    </location>
</feature>
<feature type="signal peptide" evidence="2">
    <location>
        <begin position="1"/>
        <end position="30"/>
    </location>
</feature>
<evidence type="ECO:0000256" key="2">
    <source>
        <dbReference type="SAM" id="SignalP"/>
    </source>
</evidence>
<dbReference type="PROSITE" id="PS50206">
    <property type="entry name" value="RHODANESE_3"/>
    <property type="match status" value="1"/>
</dbReference>
<keyword evidence="5" id="KW-1185">Reference proteome</keyword>
<reference evidence="4 5" key="1">
    <citation type="submission" date="2019-10" db="EMBL/GenBank/DDBJ databases">
        <title>A soil myxobacterium in the family Polyangiaceae.</title>
        <authorList>
            <person name="Li Y."/>
            <person name="Wang J."/>
        </authorList>
    </citation>
    <scope>NUCLEOTIDE SEQUENCE [LARGE SCALE GENOMIC DNA]</scope>
    <source>
        <strain evidence="4 5">DSM 14734</strain>
    </source>
</reference>
<dbReference type="InterPro" id="IPR001763">
    <property type="entry name" value="Rhodanese-like_dom"/>
</dbReference>
<evidence type="ECO:0000313" key="5">
    <source>
        <dbReference type="Proteomes" id="UP000440224"/>
    </source>
</evidence>
<keyword evidence="2" id="KW-0732">Signal</keyword>
<protein>
    <recommendedName>
        <fullName evidence="3">Rhodanese domain-containing protein</fullName>
    </recommendedName>
</protein>
<name>A0A6N7PTV6_9BACT</name>
<dbReference type="EMBL" id="WJIE01000007">
    <property type="protein sequence ID" value="MRG95349.1"/>
    <property type="molecule type" value="Genomic_DNA"/>
</dbReference>
<accession>A0A6N7PTV6</accession>
<feature type="region of interest" description="Disordered" evidence="1">
    <location>
        <begin position="389"/>
        <end position="408"/>
    </location>
</feature>
<gene>
    <name evidence="4" type="ORF">GF068_26030</name>
</gene>
<dbReference type="AlphaFoldDB" id="A0A6N7PTV6"/>
<dbReference type="Proteomes" id="UP000440224">
    <property type="component" value="Unassembled WGS sequence"/>
</dbReference>
<feature type="domain" description="Rhodanese" evidence="3">
    <location>
        <begin position="889"/>
        <end position="905"/>
    </location>
</feature>
<organism evidence="4 5">
    <name type="scientific">Polyangium spumosum</name>
    <dbReference type="NCBI Taxonomy" id="889282"/>
    <lineage>
        <taxon>Bacteria</taxon>
        <taxon>Pseudomonadati</taxon>
        <taxon>Myxococcota</taxon>
        <taxon>Polyangia</taxon>
        <taxon>Polyangiales</taxon>
        <taxon>Polyangiaceae</taxon>
        <taxon>Polyangium</taxon>
    </lineage>
</organism>
<evidence type="ECO:0000256" key="1">
    <source>
        <dbReference type="SAM" id="MobiDB-lite"/>
    </source>
</evidence>
<comment type="caution">
    <text evidence="4">The sequence shown here is derived from an EMBL/GenBank/DDBJ whole genome shotgun (WGS) entry which is preliminary data.</text>
</comment>
<evidence type="ECO:0000259" key="3">
    <source>
        <dbReference type="PROSITE" id="PS50206"/>
    </source>
</evidence>
<proteinExistence type="predicted"/>
<sequence length="1148" mass="122798">MALRPRPSTPLPLLVLTCGALLSLAPAARAEVKGPDGYSLGEALPGASAGVLFVHPEKKQWLQRLWNQLDCGGPDVLTPGSLNDPTYGGHGLQGTARAGDEHFYAFAWGYDALPGSQGGESPEGFAVYRAVCGVNSEQVLALPPGAAGMPPALDKTFAGGVPAAPDGTVYLPTQDGFYTLSLDAPAPPTPLATRAAIQAAFAAFPDPYPWTDAPVVEPFYLASATVDGAGRLLVVVAQPIDGETATWLVRVDPDKVVHVIAEPAVTRAAGVKPAPIAWSPTLGATLLDCGSRLCVVDSDGAALRAPHPPWLARSTMEVSIGNLVPTTGEPFVQMDVDFALRPLLFDPARLDADRDGLPLAREISLGLSDLDPDGDDDGVHDGTEVRLFATDPSDPASGPPRVSSAPKLAPSMRMHDWTLFRDRMIEVHGLHIRGVWPGAVCHRVENMSGFRCLKGDGAPVRSTNFDYGTSPDFNAGLGYALLGNRVVDVATGAETVTAGKPDTAHDPGFGATTYQRVDDDRRVMRYRDGGAFAVIDLDRTGCPILGSAEEEATRCSDPAEEMLDIHYVSLAGYHAPTQSNLFALHTHTRGVWLVAINDTRAERVAHLQTFDDRSPYFAPLADGAVTLGMFAEDNGENGVLYNFDPGFRTIGEPFGQKSMTPHAGAWFRHGMLHVTSYAWYTLPPDTGDESGGCVSVGDLTLCGFDSPVAMPDYTSQVYVYHEWVPVPEKLEPGEALFFANLRNVEGGTFVTKSEADWALWRQTRRGGTYRWIDRPRFESLLDAAGESSIAAEPLGPVVALGAREDGRRVCIVERPASEKTRLFELALDGETAEAPSALTLTAQASASACAYAPGGLAVLAQSGAASELRLPGGETYALSIPDPSGFVAIDGGWLAWGREGETTCVRGGSVQASTTKIVAADFKDGLVHYVDIDGMPYVATLDAICGGEGAQVEALTERVLLENPLSLWTLASQVGSIVLEGHVKRAHLALSPSGHVLYATEGLGYDSASAFYHDRLMRLRPSYTPRRWDARIVELDPRRHEKALHGFDTILAENLTALTVVPWKEWELSDWEYLGMTPPPPWVGGKDPDLTPIPWPDSKGDEDASSCGCRVASSETEGSFAQLLGLVALAGAWARKRRARPVHERSVR</sequence>
<dbReference type="RefSeq" id="WP_153822144.1">
    <property type="nucleotide sequence ID" value="NZ_WJIE01000007.1"/>
</dbReference>